<gene>
    <name evidence="3" type="ORF">POM88_039109</name>
</gene>
<dbReference type="InterPro" id="IPR000719">
    <property type="entry name" value="Prot_kinase_dom"/>
</dbReference>
<accession>A0AAD8HBN5</accession>
<comment type="caution">
    <text evidence="3">The sequence shown here is derived from an EMBL/GenBank/DDBJ whole genome shotgun (WGS) entry which is preliminary data.</text>
</comment>
<sequence length="285" mass="31786">MLQATELQLEADVEVDVTAAGAPKKRTFKAFQRGLKRKPMALIKKLHKAAPMCYIDVWVAVIGESSGYAFVEFKTDREMNCDLSMFRLLPGLSSSKKNMLKPCNELKPSQSRPERSSSLSWNSKRVDAAPFKQWYLQHYGVEIGRKKKSAAAKKEGEEEGNFKDAIKLVIDFKESDLKPEVYSYLIAMTTLVSDFGISRLVMIVGGNTPVIENMGDSTANLLSATIGYIAPEYGFGSGTSIKGDVYSFGVLVLEMVTRKRPYSMMTVKLKELMLKYTISMQKGVL</sequence>
<dbReference type="InterPro" id="IPR051564">
    <property type="entry name" value="LRR_receptor-like_kinase"/>
</dbReference>
<dbReference type="PROSITE" id="PS50011">
    <property type="entry name" value="PROTEIN_KINASE_DOM"/>
    <property type="match status" value="1"/>
</dbReference>
<dbReference type="GO" id="GO:0016020">
    <property type="term" value="C:membrane"/>
    <property type="evidence" value="ECO:0007669"/>
    <property type="project" value="TreeGrafter"/>
</dbReference>
<dbReference type="Gene3D" id="1.10.510.10">
    <property type="entry name" value="Transferase(Phosphotransferase) domain 1"/>
    <property type="match status" value="1"/>
</dbReference>
<dbReference type="InterPro" id="IPR042563">
    <property type="entry name" value="Ribosomal_protein_eS8_euk"/>
</dbReference>
<feature type="domain" description="Protein kinase" evidence="2">
    <location>
        <begin position="1"/>
        <end position="285"/>
    </location>
</feature>
<protein>
    <recommendedName>
        <fullName evidence="2">Protein kinase domain-containing protein</fullName>
    </recommendedName>
</protein>
<dbReference type="EMBL" id="JAUIZM010000009">
    <property type="protein sequence ID" value="KAK1363548.1"/>
    <property type="molecule type" value="Genomic_DNA"/>
</dbReference>
<evidence type="ECO:0000313" key="3">
    <source>
        <dbReference type="EMBL" id="KAK1363548.1"/>
    </source>
</evidence>
<dbReference type="InterPro" id="IPR011009">
    <property type="entry name" value="Kinase-like_dom_sf"/>
</dbReference>
<name>A0AAD8HBN5_9APIA</name>
<dbReference type="Gene3D" id="1.10.168.20">
    <property type="entry name" value="Ribosomal protein S8e, subdomain"/>
    <property type="match status" value="1"/>
</dbReference>
<dbReference type="SUPFAM" id="SSF56112">
    <property type="entry name" value="Protein kinase-like (PK-like)"/>
    <property type="match status" value="1"/>
</dbReference>
<dbReference type="GO" id="GO:0005524">
    <property type="term" value="F:ATP binding"/>
    <property type="evidence" value="ECO:0007669"/>
    <property type="project" value="InterPro"/>
</dbReference>
<evidence type="ECO:0000313" key="4">
    <source>
        <dbReference type="Proteomes" id="UP001237642"/>
    </source>
</evidence>
<dbReference type="AlphaFoldDB" id="A0AAD8HBN5"/>
<evidence type="ECO:0000259" key="2">
    <source>
        <dbReference type="PROSITE" id="PS50011"/>
    </source>
</evidence>
<dbReference type="InterPro" id="IPR001245">
    <property type="entry name" value="Ser-Thr/Tyr_kinase_cat_dom"/>
</dbReference>
<reference evidence="3" key="2">
    <citation type="submission" date="2023-05" db="EMBL/GenBank/DDBJ databases">
        <authorList>
            <person name="Schelkunov M.I."/>
        </authorList>
    </citation>
    <scope>NUCLEOTIDE SEQUENCE</scope>
    <source>
        <strain evidence="3">Hsosn_3</strain>
        <tissue evidence="3">Leaf</tissue>
    </source>
</reference>
<dbReference type="GO" id="GO:0004672">
    <property type="term" value="F:protein kinase activity"/>
    <property type="evidence" value="ECO:0007669"/>
    <property type="project" value="InterPro"/>
</dbReference>
<proteinExistence type="predicted"/>
<reference evidence="3" key="1">
    <citation type="submission" date="2023-02" db="EMBL/GenBank/DDBJ databases">
        <title>Genome of toxic invasive species Heracleum sosnowskyi carries increased number of genes despite the absence of recent whole-genome duplications.</title>
        <authorList>
            <person name="Schelkunov M."/>
            <person name="Shtratnikova V."/>
            <person name="Makarenko M."/>
            <person name="Klepikova A."/>
            <person name="Omelchenko D."/>
            <person name="Novikova G."/>
            <person name="Obukhova E."/>
            <person name="Bogdanov V."/>
            <person name="Penin A."/>
            <person name="Logacheva M."/>
        </authorList>
    </citation>
    <scope>NUCLEOTIDE SEQUENCE</scope>
    <source>
        <strain evidence="3">Hsosn_3</strain>
        <tissue evidence="3">Leaf</tissue>
    </source>
</reference>
<dbReference type="PANTHER" id="PTHR48055">
    <property type="entry name" value="LEUCINE-RICH REPEAT RECEPTOR PROTEIN KINASE EMS1"/>
    <property type="match status" value="1"/>
</dbReference>
<evidence type="ECO:0000256" key="1">
    <source>
        <dbReference type="SAM" id="MobiDB-lite"/>
    </source>
</evidence>
<dbReference type="Pfam" id="PF07714">
    <property type="entry name" value="PK_Tyr_Ser-Thr"/>
    <property type="match status" value="1"/>
</dbReference>
<keyword evidence="4" id="KW-1185">Reference proteome</keyword>
<organism evidence="3 4">
    <name type="scientific">Heracleum sosnowskyi</name>
    <dbReference type="NCBI Taxonomy" id="360622"/>
    <lineage>
        <taxon>Eukaryota</taxon>
        <taxon>Viridiplantae</taxon>
        <taxon>Streptophyta</taxon>
        <taxon>Embryophyta</taxon>
        <taxon>Tracheophyta</taxon>
        <taxon>Spermatophyta</taxon>
        <taxon>Magnoliopsida</taxon>
        <taxon>eudicotyledons</taxon>
        <taxon>Gunneridae</taxon>
        <taxon>Pentapetalae</taxon>
        <taxon>asterids</taxon>
        <taxon>campanulids</taxon>
        <taxon>Apiales</taxon>
        <taxon>Apiaceae</taxon>
        <taxon>Apioideae</taxon>
        <taxon>apioid superclade</taxon>
        <taxon>Tordylieae</taxon>
        <taxon>Tordyliinae</taxon>
        <taxon>Heracleum</taxon>
    </lineage>
</organism>
<dbReference type="Proteomes" id="UP001237642">
    <property type="component" value="Unassembled WGS sequence"/>
</dbReference>
<dbReference type="PANTHER" id="PTHR48055:SF55">
    <property type="entry name" value="PROTEIN KINASE DOMAIN-CONTAINING PROTEIN"/>
    <property type="match status" value="1"/>
</dbReference>
<feature type="region of interest" description="Disordered" evidence="1">
    <location>
        <begin position="100"/>
        <end position="121"/>
    </location>
</feature>